<accession>A0A564YVC1</accession>
<name>A0A564YVC1_HYMDI</name>
<reference evidence="1 2" key="1">
    <citation type="submission" date="2019-07" db="EMBL/GenBank/DDBJ databases">
        <authorList>
            <person name="Jastrzebski P J."/>
            <person name="Paukszto L."/>
            <person name="Jastrzebski P J."/>
        </authorList>
    </citation>
    <scope>NUCLEOTIDE SEQUENCE [LARGE SCALE GENOMIC DNA]</scope>
    <source>
        <strain evidence="1 2">WMS-il1</strain>
    </source>
</reference>
<dbReference type="AlphaFoldDB" id="A0A564YVC1"/>
<protein>
    <submittedName>
        <fullName evidence="1">Uncharacterized protein</fullName>
    </submittedName>
</protein>
<dbReference type="EMBL" id="CABIJS010000432">
    <property type="protein sequence ID" value="VUZ51237.1"/>
    <property type="molecule type" value="Genomic_DNA"/>
</dbReference>
<sequence>MEHYVTDRNINFVGLDRIDELNLIQYPDENDTCKTPTRINECGESRERVQPVSTCCQNSSSYYSHSAFQTRFFQDSAL</sequence>
<keyword evidence="2" id="KW-1185">Reference proteome</keyword>
<organism evidence="1 2">
    <name type="scientific">Hymenolepis diminuta</name>
    <name type="common">Rat tapeworm</name>
    <dbReference type="NCBI Taxonomy" id="6216"/>
    <lineage>
        <taxon>Eukaryota</taxon>
        <taxon>Metazoa</taxon>
        <taxon>Spiralia</taxon>
        <taxon>Lophotrochozoa</taxon>
        <taxon>Platyhelminthes</taxon>
        <taxon>Cestoda</taxon>
        <taxon>Eucestoda</taxon>
        <taxon>Cyclophyllidea</taxon>
        <taxon>Hymenolepididae</taxon>
        <taxon>Hymenolepis</taxon>
    </lineage>
</organism>
<gene>
    <name evidence="1" type="ORF">WMSIL1_LOCUS9920</name>
</gene>
<evidence type="ECO:0000313" key="2">
    <source>
        <dbReference type="Proteomes" id="UP000321570"/>
    </source>
</evidence>
<dbReference type="Proteomes" id="UP000321570">
    <property type="component" value="Unassembled WGS sequence"/>
</dbReference>
<evidence type="ECO:0000313" key="1">
    <source>
        <dbReference type="EMBL" id="VUZ51237.1"/>
    </source>
</evidence>
<proteinExistence type="predicted"/>